<keyword evidence="5" id="KW-0418">Kinase</keyword>
<dbReference type="GO" id="GO:0004674">
    <property type="term" value="F:protein serine/threonine kinase activity"/>
    <property type="evidence" value="ECO:0007669"/>
    <property type="project" value="UniProtKB-KW"/>
</dbReference>
<dbReference type="InterPro" id="IPR011009">
    <property type="entry name" value="Kinase-like_dom_sf"/>
</dbReference>
<dbReference type="CDD" id="cd14133">
    <property type="entry name" value="PKc_DYRK_like"/>
    <property type="match status" value="1"/>
</dbReference>
<keyword evidence="2" id="KW-0597">Phosphoprotein</keyword>
<accession>A0AAU9KBL4</accession>
<reference evidence="9" key="1">
    <citation type="submission" date="2021-09" db="EMBL/GenBank/DDBJ databases">
        <authorList>
            <consortium name="AG Swart"/>
            <person name="Singh M."/>
            <person name="Singh A."/>
            <person name="Seah K."/>
            <person name="Emmerich C."/>
        </authorList>
    </citation>
    <scope>NUCLEOTIDE SEQUENCE</scope>
    <source>
        <strain evidence="9">ATCC30299</strain>
    </source>
</reference>
<feature type="domain" description="Protein kinase" evidence="8">
    <location>
        <begin position="309"/>
        <end position="622"/>
    </location>
</feature>
<feature type="compositionally biased region" description="Polar residues" evidence="7">
    <location>
        <begin position="120"/>
        <end position="133"/>
    </location>
</feature>
<evidence type="ECO:0000256" key="5">
    <source>
        <dbReference type="ARBA" id="ARBA00022777"/>
    </source>
</evidence>
<evidence type="ECO:0000256" key="1">
    <source>
        <dbReference type="ARBA" id="ARBA00022527"/>
    </source>
</evidence>
<keyword evidence="1" id="KW-0723">Serine/threonine-protein kinase</keyword>
<dbReference type="InterPro" id="IPR008271">
    <property type="entry name" value="Ser/Thr_kinase_AS"/>
</dbReference>
<dbReference type="SMART" id="SM00220">
    <property type="entry name" value="S_TKc"/>
    <property type="match status" value="1"/>
</dbReference>
<dbReference type="FunFam" id="1.10.510.10:FF:000380">
    <property type="entry name" value="Serine/threonine-protein kinase ppk15"/>
    <property type="match status" value="1"/>
</dbReference>
<feature type="compositionally biased region" description="Basic and acidic residues" evidence="7">
    <location>
        <begin position="173"/>
        <end position="183"/>
    </location>
</feature>
<dbReference type="PANTHER" id="PTHR24058">
    <property type="entry name" value="DUAL SPECIFICITY PROTEIN KINASE"/>
    <property type="match status" value="1"/>
</dbReference>
<evidence type="ECO:0000256" key="2">
    <source>
        <dbReference type="ARBA" id="ARBA00022553"/>
    </source>
</evidence>
<evidence type="ECO:0000256" key="7">
    <source>
        <dbReference type="SAM" id="MobiDB-lite"/>
    </source>
</evidence>
<dbReference type="Gene3D" id="1.10.510.10">
    <property type="entry name" value="Transferase(Phosphotransferase) domain 1"/>
    <property type="match status" value="1"/>
</dbReference>
<dbReference type="Pfam" id="PF00069">
    <property type="entry name" value="Pkinase"/>
    <property type="match status" value="1"/>
</dbReference>
<organism evidence="9 10">
    <name type="scientific">Blepharisma stoltei</name>
    <dbReference type="NCBI Taxonomy" id="1481888"/>
    <lineage>
        <taxon>Eukaryota</taxon>
        <taxon>Sar</taxon>
        <taxon>Alveolata</taxon>
        <taxon>Ciliophora</taxon>
        <taxon>Postciliodesmatophora</taxon>
        <taxon>Heterotrichea</taxon>
        <taxon>Heterotrichida</taxon>
        <taxon>Blepharismidae</taxon>
        <taxon>Blepharisma</taxon>
    </lineage>
</organism>
<protein>
    <recommendedName>
        <fullName evidence="8">Protein kinase domain-containing protein</fullName>
    </recommendedName>
</protein>
<dbReference type="Proteomes" id="UP001162131">
    <property type="component" value="Unassembled WGS sequence"/>
</dbReference>
<evidence type="ECO:0000256" key="6">
    <source>
        <dbReference type="ARBA" id="ARBA00022840"/>
    </source>
</evidence>
<name>A0AAU9KBL4_9CILI</name>
<feature type="region of interest" description="Disordered" evidence="7">
    <location>
        <begin position="120"/>
        <end position="183"/>
    </location>
</feature>
<keyword evidence="6" id="KW-0067">ATP-binding</keyword>
<proteinExistence type="predicted"/>
<dbReference type="PANTHER" id="PTHR24058:SF124">
    <property type="entry name" value="PROTEIN KINASE SUPERFAMILY PROTEIN"/>
    <property type="match status" value="1"/>
</dbReference>
<evidence type="ECO:0000313" key="10">
    <source>
        <dbReference type="Proteomes" id="UP001162131"/>
    </source>
</evidence>
<dbReference type="PROSITE" id="PS50011">
    <property type="entry name" value="PROTEIN_KINASE_DOM"/>
    <property type="match status" value="1"/>
</dbReference>
<dbReference type="EMBL" id="CAJZBQ010000053">
    <property type="protein sequence ID" value="CAG9331314.1"/>
    <property type="molecule type" value="Genomic_DNA"/>
</dbReference>
<evidence type="ECO:0000313" key="9">
    <source>
        <dbReference type="EMBL" id="CAG9331314.1"/>
    </source>
</evidence>
<sequence length="630" mass="72244">MEIFDAISDYLETKGLHRSAYLLRQTLKSSSPKLNNAESAKKLLSHILTSLQNKENQNSHTGIAPENEDVMENLMSRIISSPAVSEYQEMSKGFDSLLNLRAFHKMVKCAEQLFFENESQNQSSVAAESNKNLESSEEDLPCFGQGSSNNSVHESKTSEIKSQLSQDEIFETSDVREEPKSKEVSKIIDDEYENDDDPGFELYQCNEEDLVYVSKQLAQKYGFPQRASCPKKLLKPRTPKGGIKPAGPNSLLPAELIFPPSDESMYPLEYENVTYDCYHLKVIYDRERTGFEETKDFPVIIDSVIAGRYQVIEYLGSAAFSKALQCLDMLTKQLVCVKVIENNKDYVDQSLDEIKILRLINCNADPDKTNFLKVIDYFYHKEHLFIVTELLRDNLYEFSRYNRDHEAELYFNLGRLQRVTQQILIALEYVHSLHLIHCDLKPENILMKSYSRCEVKVIDFGSSCFIHDHLSSYVQSRSYRAPEVILGCRYDSKIDIWSLGCIVAELFTGNVLFQNDSVQGLLARVMGIIGPFPEDVFKTGKLIKHFFTDDRILYRVVEEDKDESFTPTSSVTKIHLLVPKKSSLKARLRTDDEVFLDFVGKLLEIDRDARPTAKEALEHPWFKVKYPDGL</sequence>
<dbReference type="InterPro" id="IPR050494">
    <property type="entry name" value="Ser_Thr_dual-spec_kinase"/>
</dbReference>
<keyword evidence="4" id="KW-0547">Nucleotide-binding</keyword>
<keyword evidence="10" id="KW-1185">Reference proteome</keyword>
<dbReference type="AlphaFoldDB" id="A0AAU9KBL4"/>
<evidence type="ECO:0000259" key="8">
    <source>
        <dbReference type="PROSITE" id="PS50011"/>
    </source>
</evidence>
<comment type="caution">
    <text evidence="9">The sequence shown here is derived from an EMBL/GenBank/DDBJ whole genome shotgun (WGS) entry which is preliminary data.</text>
</comment>
<dbReference type="PROSITE" id="PS00108">
    <property type="entry name" value="PROTEIN_KINASE_ST"/>
    <property type="match status" value="1"/>
</dbReference>
<gene>
    <name evidence="9" type="ORF">BSTOLATCC_MIC53389</name>
</gene>
<dbReference type="GO" id="GO:0005524">
    <property type="term" value="F:ATP binding"/>
    <property type="evidence" value="ECO:0007669"/>
    <property type="project" value="UniProtKB-KW"/>
</dbReference>
<dbReference type="SUPFAM" id="SSF56112">
    <property type="entry name" value="Protein kinase-like (PK-like)"/>
    <property type="match status" value="1"/>
</dbReference>
<evidence type="ECO:0000256" key="4">
    <source>
        <dbReference type="ARBA" id="ARBA00022741"/>
    </source>
</evidence>
<dbReference type="Gene3D" id="3.30.200.20">
    <property type="entry name" value="Phosphorylase Kinase, domain 1"/>
    <property type="match status" value="1"/>
</dbReference>
<keyword evidence="3" id="KW-0808">Transferase</keyword>
<dbReference type="InterPro" id="IPR000719">
    <property type="entry name" value="Prot_kinase_dom"/>
</dbReference>
<evidence type="ECO:0000256" key="3">
    <source>
        <dbReference type="ARBA" id="ARBA00022679"/>
    </source>
</evidence>